<dbReference type="GO" id="GO:0005524">
    <property type="term" value="F:ATP binding"/>
    <property type="evidence" value="ECO:0007669"/>
    <property type="project" value="UniProtKB-KW"/>
</dbReference>
<comment type="caution">
    <text evidence="6">The sequence shown here is derived from an EMBL/GenBank/DDBJ whole genome shotgun (WGS) entry which is preliminary data.</text>
</comment>
<dbReference type="Gene3D" id="3.40.50.300">
    <property type="entry name" value="P-loop containing nucleotide triphosphate hydrolases"/>
    <property type="match status" value="1"/>
</dbReference>
<dbReference type="GO" id="GO:0005886">
    <property type="term" value="C:plasma membrane"/>
    <property type="evidence" value="ECO:0007669"/>
    <property type="project" value="TreeGrafter"/>
</dbReference>
<protein>
    <submittedName>
        <fullName evidence="6">ATP-binding protein of ABC transporter system</fullName>
        <ecNumber evidence="6">3.6.3.25</ecNumber>
    </submittedName>
</protein>
<accession>A0A087E7V5</accession>
<keyword evidence="7" id="KW-1185">Reference proteome</keyword>
<dbReference type="CDD" id="cd03255">
    <property type="entry name" value="ABC_MJ0796_LolCDE_FtsE"/>
    <property type="match status" value="1"/>
</dbReference>
<name>A0A087E7V5_9BIFI</name>
<evidence type="ECO:0000256" key="1">
    <source>
        <dbReference type="ARBA" id="ARBA00022448"/>
    </source>
</evidence>
<dbReference type="GO" id="GO:0022857">
    <property type="term" value="F:transmembrane transporter activity"/>
    <property type="evidence" value="ECO:0007669"/>
    <property type="project" value="UniProtKB-ARBA"/>
</dbReference>
<dbReference type="STRING" id="77635.BISU_0332"/>
<dbReference type="InterPro" id="IPR015854">
    <property type="entry name" value="ABC_transpr_LolD-like"/>
</dbReference>
<dbReference type="InterPro" id="IPR027417">
    <property type="entry name" value="P-loop_NTPase"/>
</dbReference>
<feature type="compositionally biased region" description="Low complexity" evidence="4">
    <location>
        <begin position="319"/>
        <end position="343"/>
    </location>
</feature>
<dbReference type="InterPro" id="IPR003593">
    <property type="entry name" value="AAA+_ATPase"/>
</dbReference>
<sequence length="343" mass="36819">MARHSAKISTSTNTSPATGTARDASSIATTDAHTDDGVVAYAADLSKTYGTKDAIVTALDHVNVEFGRGQMTAIMGPSGSGKSTLMHCMAGLDTPTSGQVFVEGLEVSAMNQRQLTDLRRKEIGFIFQSFNLVPTLTAEENILLPLQISRKPIDRAWFDQIVKVVGLEQRLGHRPSQLSGGQQQRVACARAMMARPSVIFADEPTGNLDSRSSREVLSFLRDSVRDYGQSIVMVTHDPRAASYANRVLVLADGQITQDMHEPTYEQILQVFAAEGGDEQHRAAEGGDNQRSAAEGNDEQHGAAEGNDNNQPDAVKQAGQDATEQTETATTPSTQPTDSSEASL</sequence>
<dbReference type="GO" id="GO:0016887">
    <property type="term" value="F:ATP hydrolysis activity"/>
    <property type="evidence" value="ECO:0007669"/>
    <property type="project" value="InterPro"/>
</dbReference>
<dbReference type="SUPFAM" id="SSF52540">
    <property type="entry name" value="P-loop containing nucleoside triphosphate hydrolases"/>
    <property type="match status" value="1"/>
</dbReference>
<keyword evidence="2" id="KW-0547">Nucleotide-binding</keyword>
<evidence type="ECO:0000256" key="4">
    <source>
        <dbReference type="SAM" id="MobiDB-lite"/>
    </source>
</evidence>
<dbReference type="SMART" id="SM00382">
    <property type="entry name" value="AAA"/>
    <property type="match status" value="1"/>
</dbReference>
<dbReference type="PANTHER" id="PTHR24220:SF685">
    <property type="entry name" value="ABC TRANSPORTER RELATED"/>
    <property type="match status" value="1"/>
</dbReference>
<dbReference type="Pfam" id="PF00005">
    <property type="entry name" value="ABC_tran"/>
    <property type="match status" value="1"/>
</dbReference>
<feature type="compositionally biased region" description="Polar residues" evidence="4">
    <location>
        <begin position="7"/>
        <end position="18"/>
    </location>
</feature>
<dbReference type="AlphaFoldDB" id="A0A087E7V5"/>
<dbReference type="InterPro" id="IPR017911">
    <property type="entry name" value="MacB-like_ATP-bd"/>
</dbReference>
<dbReference type="Proteomes" id="UP000029055">
    <property type="component" value="Unassembled WGS sequence"/>
</dbReference>
<reference evidence="6 7" key="1">
    <citation type="submission" date="2014-03" db="EMBL/GenBank/DDBJ databases">
        <title>Genomics of Bifidobacteria.</title>
        <authorList>
            <person name="Ventura M."/>
            <person name="Milani C."/>
            <person name="Lugli G.A."/>
        </authorList>
    </citation>
    <scope>NUCLEOTIDE SEQUENCE [LARGE SCALE GENOMIC DNA]</scope>
    <source>
        <strain evidence="6 7">LMG 11597</strain>
    </source>
</reference>
<dbReference type="FunFam" id="3.40.50.300:FF:000032">
    <property type="entry name" value="Export ABC transporter ATP-binding protein"/>
    <property type="match status" value="1"/>
</dbReference>
<dbReference type="PANTHER" id="PTHR24220">
    <property type="entry name" value="IMPORT ATP-BINDING PROTEIN"/>
    <property type="match status" value="1"/>
</dbReference>
<dbReference type="EC" id="3.6.3.25" evidence="6"/>
<keyword evidence="1" id="KW-0813">Transport</keyword>
<evidence type="ECO:0000313" key="6">
    <source>
        <dbReference type="EMBL" id="KFJ03856.1"/>
    </source>
</evidence>
<keyword evidence="3 6" id="KW-0067">ATP-binding</keyword>
<evidence type="ECO:0000259" key="5">
    <source>
        <dbReference type="PROSITE" id="PS50893"/>
    </source>
</evidence>
<dbReference type="eggNOG" id="COG1136">
    <property type="taxonomic scope" value="Bacteria"/>
</dbReference>
<evidence type="ECO:0000313" key="7">
    <source>
        <dbReference type="Proteomes" id="UP000029055"/>
    </source>
</evidence>
<keyword evidence="6" id="KW-0378">Hydrolase</keyword>
<feature type="domain" description="ABC transporter" evidence="5">
    <location>
        <begin position="40"/>
        <end position="277"/>
    </location>
</feature>
<dbReference type="GO" id="GO:0098796">
    <property type="term" value="C:membrane protein complex"/>
    <property type="evidence" value="ECO:0007669"/>
    <property type="project" value="UniProtKB-ARBA"/>
</dbReference>
<evidence type="ECO:0000256" key="3">
    <source>
        <dbReference type="ARBA" id="ARBA00022840"/>
    </source>
</evidence>
<dbReference type="PROSITE" id="PS50893">
    <property type="entry name" value="ABC_TRANSPORTER_2"/>
    <property type="match status" value="1"/>
</dbReference>
<proteinExistence type="predicted"/>
<evidence type="ECO:0000256" key="2">
    <source>
        <dbReference type="ARBA" id="ARBA00022741"/>
    </source>
</evidence>
<dbReference type="EMBL" id="JGZR01000006">
    <property type="protein sequence ID" value="KFJ03856.1"/>
    <property type="molecule type" value="Genomic_DNA"/>
</dbReference>
<dbReference type="InterPro" id="IPR003439">
    <property type="entry name" value="ABC_transporter-like_ATP-bd"/>
</dbReference>
<gene>
    <name evidence="6" type="ORF">BISU_0332</name>
</gene>
<feature type="region of interest" description="Disordered" evidence="4">
    <location>
        <begin position="278"/>
        <end position="343"/>
    </location>
</feature>
<organism evidence="6 7">
    <name type="scientific">Bifidobacterium subtile</name>
    <dbReference type="NCBI Taxonomy" id="77635"/>
    <lineage>
        <taxon>Bacteria</taxon>
        <taxon>Bacillati</taxon>
        <taxon>Actinomycetota</taxon>
        <taxon>Actinomycetes</taxon>
        <taxon>Bifidobacteriales</taxon>
        <taxon>Bifidobacteriaceae</taxon>
        <taxon>Bifidobacterium</taxon>
    </lineage>
</organism>
<feature type="region of interest" description="Disordered" evidence="4">
    <location>
        <begin position="1"/>
        <end position="28"/>
    </location>
</feature>